<accession>A0A0M4CUU0</accession>
<dbReference type="Proteomes" id="UP000057158">
    <property type="component" value="Chromosome"/>
</dbReference>
<gene>
    <name evidence="2" type="primary">gspN</name>
    <name evidence="2" type="ORF">DSOUD_0565</name>
</gene>
<dbReference type="AlphaFoldDB" id="A0A0M4CUU0"/>
<dbReference type="STRING" id="1603606.DSOUD_0565"/>
<dbReference type="PATRIC" id="fig|1603606.3.peg.615"/>
<protein>
    <submittedName>
        <fullName evidence="2">Type II secretion system protein GspN</fullName>
    </submittedName>
</protein>
<dbReference type="OrthoDB" id="5405510at2"/>
<evidence type="ECO:0000313" key="2">
    <source>
        <dbReference type="EMBL" id="ALC15354.1"/>
    </source>
</evidence>
<dbReference type="NCBIfam" id="TIGR04411">
    <property type="entry name" value="T2SS_GspN_Lepto"/>
    <property type="match status" value="1"/>
</dbReference>
<dbReference type="InterPro" id="IPR030925">
    <property type="entry name" value="T2SS_GspN_Lepto"/>
</dbReference>
<keyword evidence="1" id="KW-0812">Transmembrane</keyword>
<dbReference type="RefSeq" id="WP_053549567.1">
    <property type="nucleotide sequence ID" value="NZ_CP010802.1"/>
</dbReference>
<keyword evidence="1" id="KW-1133">Transmembrane helix</keyword>
<evidence type="ECO:0000313" key="3">
    <source>
        <dbReference type="Proteomes" id="UP000057158"/>
    </source>
</evidence>
<organism evidence="2 3">
    <name type="scientific">Desulfuromonas soudanensis</name>
    <dbReference type="NCBI Taxonomy" id="1603606"/>
    <lineage>
        <taxon>Bacteria</taxon>
        <taxon>Pseudomonadati</taxon>
        <taxon>Thermodesulfobacteriota</taxon>
        <taxon>Desulfuromonadia</taxon>
        <taxon>Desulfuromonadales</taxon>
        <taxon>Desulfuromonadaceae</taxon>
        <taxon>Desulfuromonas</taxon>
    </lineage>
</organism>
<name>A0A0M4CUU0_9BACT</name>
<proteinExistence type="predicted"/>
<evidence type="ECO:0000256" key="1">
    <source>
        <dbReference type="SAM" id="Phobius"/>
    </source>
</evidence>
<dbReference type="KEGG" id="des:DSOUD_0565"/>
<sequence>MRRFRFSLPGALRRKPRTTRGISFYLGAFAVLLSGALLGFYLFFPTAALQARLEGEISSRTPVRVELAGLNLLFPPGLGSQTLTVRPPLPDERAYTFDRLRLRPLWLTLFTSRPGVQASAGLQGGTIELSARRGGSVTGELHRIPFDEQLAPGSSLQIGGTVNSATLLSAFPLQATTESALHVQLGAVQLRGLKNVGAAVDTLNLGTLTLEGSGKGTALKINQLKGEGGDLAVSGTGTLLLAQPLQRSRINLNVTLKPSPRLDRALLDLLELLVKPARDGSYLLRLSGTLGNPVLR</sequence>
<reference evidence="2 3" key="1">
    <citation type="submission" date="2015-07" db="EMBL/GenBank/DDBJ databases">
        <title>Isolation and Genomic Characterization of a Novel Halophilic Metal-Reducing Deltaproteobacterium from the Deep Subsurface.</title>
        <authorList>
            <person name="Badalamenti J.P."/>
            <person name="Summers Z.M."/>
            <person name="Gralnick J.A."/>
            <person name="Bond D.R."/>
        </authorList>
    </citation>
    <scope>NUCLEOTIDE SEQUENCE [LARGE SCALE GENOMIC DNA]</scope>
    <source>
        <strain evidence="2 3">WTL</strain>
    </source>
</reference>
<dbReference type="EMBL" id="CP010802">
    <property type="protein sequence ID" value="ALC15354.1"/>
    <property type="molecule type" value="Genomic_DNA"/>
</dbReference>
<keyword evidence="3" id="KW-1185">Reference proteome</keyword>
<feature type="transmembrane region" description="Helical" evidence="1">
    <location>
        <begin position="21"/>
        <end position="44"/>
    </location>
</feature>
<keyword evidence="1" id="KW-0472">Membrane</keyword>